<evidence type="ECO:0000256" key="1">
    <source>
        <dbReference type="SAM" id="MobiDB-lite"/>
    </source>
</evidence>
<evidence type="ECO:0000313" key="3">
    <source>
        <dbReference type="Proteomes" id="UP000676336"/>
    </source>
</evidence>
<organism evidence="2 3">
    <name type="scientific">Rotaria magnacalcarata</name>
    <dbReference type="NCBI Taxonomy" id="392030"/>
    <lineage>
        <taxon>Eukaryota</taxon>
        <taxon>Metazoa</taxon>
        <taxon>Spiralia</taxon>
        <taxon>Gnathifera</taxon>
        <taxon>Rotifera</taxon>
        <taxon>Eurotatoria</taxon>
        <taxon>Bdelloidea</taxon>
        <taxon>Philodinida</taxon>
        <taxon>Philodinidae</taxon>
        <taxon>Rotaria</taxon>
    </lineage>
</organism>
<feature type="compositionally biased region" description="Basic and acidic residues" evidence="1">
    <location>
        <begin position="16"/>
        <end position="25"/>
    </location>
</feature>
<comment type="caution">
    <text evidence="2">The sequence shown here is derived from an EMBL/GenBank/DDBJ whole genome shotgun (WGS) entry which is preliminary data.</text>
</comment>
<feature type="region of interest" description="Disordered" evidence="1">
    <location>
        <begin position="1"/>
        <end position="76"/>
    </location>
</feature>
<accession>A0A8S2YUC9</accession>
<protein>
    <submittedName>
        <fullName evidence="2">Uncharacterized protein</fullName>
    </submittedName>
</protein>
<name>A0A8S2YUC9_9BILA</name>
<dbReference type="Proteomes" id="UP000676336">
    <property type="component" value="Unassembled WGS sequence"/>
</dbReference>
<feature type="non-terminal residue" evidence="2">
    <location>
        <position position="1"/>
    </location>
</feature>
<dbReference type="EMBL" id="CAJOBI010098918">
    <property type="protein sequence ID" value="CAF4578409.1"/>
    <property type="molecule type" value="Genomic_DNA"/>
</dbReference>
<evidence type="ECO:0000313" key="2">
    <source>
        <dbReference type="EMBL" id="CAF4578409.1"/>
    </source>
</evidence>
<dbReference type="AlphaFoldDB" id="A0A8S2YUC9"/>
<reference evidence="2" key="1">
    <citation type="submission" date="2021-02" db="EMBL/GenBank/DDBJ databases">
        <authorList>
            <person name="Nowell W R."/>
        </authorList>
    </citation>
    <scope>NUCLEOTIDE SEQUENCE</scope>
</reference>
<feature type="compositionally biased region" description="Acidic residues" evidence="1">
    <location>
        <begin position="1"/>
        <end position="10"/>
    </location>
</feature>
<gene>
    <name evidence="2" type="ORF">SMN809_LOCUS38167</name>
</gene>
<proteinExistence type="predicted"/>
<sequence>LDDVVDDDDQQQPTDKLNKIEKENNDEQDLTDTSSDCHSTDSDDCYYEDQVPANHIPQGYDEADYDHRFYGQQMRS</sequence>